<evidence type="ECO:0000313" key="2">
    <source>
        <dbReference type="EMBL" id="CAF5195186.1"/>
    </source>
</evidence>
<gene>
    <name evidence="1" type="ORF">BYL167_LOCUS39336</name>
    <name evidence="2" type="ORF">GIL414_LOCUS74573</name>
</gene>
<dbReference type="EMBL" id="CAJOBH010094337">
    <property type="protein sequence ID" value="CAF4581823.1"/>
    <property type="molecule type" value="Genomic_DNA"/>
</dbReference>
<accession>A0A8S3IBM9</accession>
<protein>
    <submittedName>
        <fullName evidence="2">Uncharacterized protein</fullName>
    </submittedName>
</protein>
<organism evidence="2 3">
    <name type="scientific">Rotaria magnacalcarata</name>
    <dbReference type="NCBI Taxonomy" id="392030"/>
    <lineage>
        <taxon>Eukaryota</taxon>
        <taxon>Metazoa</taxon>
        <taxon>Spiralia</taxon>
        <taxon>Gnathifera</taxon>
        <taxon>Rotifera</taxon>
        <taxon>Eurotatoria</taxon>
        <taxon>Bdelloidea</taxon>
        <taxon>Philodinida</taxon>
        <taxon>Philodinidae</taxon>
        <taxon>Rotaria</taxon>
    </lineage>
</organism>
<dbReference type="Proteomes" id="UP000681967">
    <property type="component" value="Unassembled WGS sequence"/>
</dbReference>
<reference evidence="2" key="1">
    <citation type="submission" date="2021-02" db="EMBL/GenBank/DDBJ databases">
        <authorList>
            <person name="Nowell W R."/>
        </authorList>
    </citation>
    <scope>NUCLEOTIDE SEQUENCE</scope>
</reference>
<dbReference type="AlphaFoldDB" id="A0A8S3IBM9"/>
<dbReference type="Proteomes" id="UP000681720">
    <property type="component" value="Unassembled WGS sequence"/>
</dbReference>
<proteinExistence type="predicted"/>
<name>A0A8S3IBM9_9BILA</name>
<sequence>MLNHHPCFPARGSAFILLSAMNQSDHKVILNAMNTLLDENVVKGYSIKGIPLVQSSPNKFVDDLLEYLKNESAIKTYEILKILTEFGLNEKMDTHGKAKIINCLANEISHIKSKKPVNYFYTDIKIPFTTTLENELYKAWIKIQGLSGKTQYSIKLEES</sequence>
<comment type="caution">
    <text evidence="2">The sequence shown here is derived from an EMBL/GenBank/DDBJ whole genome shotgun (WGS) entry which is preliminary data.</text>
</comment>
<evidence type="ECO:0000313" key="1">
    <source>
        <dbReference type="EMBL" id="CAF4581823.1"/>
    </source>
</evidence>
<evidence type="ECO:0000313" key="3">
    <source>
        <dbReference type="Proteomes" id="UP000681720"/>
    </source>
</evidence>
<dbReference type="EMBL" id="CAJOBJ010341115">
    <property type="protein sequence ID" value="CAF5195186.1"/>
    <property type="molecule type" value="Genomic_DNA"/>
</dbReference>